<evidence type="ECO:0000256" key="1">
    <source>
        <dbReference type="SAM" id="Coils"/>
    </source>
</evidence>
<dbReference type="PANTHER" id="PTHR30438">
    <property type="entry name" value="36 KDA ANTIGEN-RELATED"/>
    <property type="match status" value="1"/>
</dbReference>
<dbReference type="Gene3D" id="2.40.50.100">
    <property type="match status" value="1"/>
</dbReference>
<dbReference type="eggNOG" id="COG0845">
    <property type="taxonomic scope" value="Bacteria"/>
</dbReference>
<dbReference type="InterPro" id="IPR030190">
    <property type="entry name" value="MacA_alpha-hairpin_sf"/>
</dbReference>
<dbReference type="PATRIC" id="fig|1046627.3.peg.2533"/>
<dbReference type="STRING" id="1046627.BZARG_2208"/>
<organism evidence="3 4">
    <name type="scientific">Bizionia argentinensis JUB59</name>
    <dbReference type="NCBI Taxonomy" id="1046627"/>
    <lineage>
        <taxon>Bacteria</taxon>
        <taxon>Pseudomonadati</taxon>
        <taxon>Bacteroidota</taxon>
        <taxon>Flavobacteriia</taxon>
        <taxon>Flavobacteriales</taxon>
        <taxon>Flavobacteriaceae</taxon>
        <taxon>Bizionia</taxon>
    </lineage>
</organism>
<dbReference type="SUPFAM" id="SSF111369">
    <property type="entry name" value="HlyD-like secretion proteins"/>
    <property type="match status" value="2"/>
</dbReference>
<dbReference type="RefSeq" id="WP_008638963.1">
    <property type="nucleotide sequence ID" value="NZ_AFXZ01000051.1"/>
</dbReference>
<gene>
    <name evidence="3" type="ORF">BZARG_2208</name>
</gene>
<dbReference type="Gene3D" id="6.10.140.1990">
    <property type="match status" value="1"/>
</dbReference>
<evidence type="ECO:0000259" key="2">
    <source>
        <dbReference type="Pfam" id="PF25881"/>
    </source>
</evidence>
<name>G2EGA0_9FLAO</name>
<dbReference type="PANTHER" id="PTHR30438:SF2">
    <property type="entry name" value="MEMBRANE PROTEIN"/>
    <property type="match status" value="1"/>
</dbReference>
<dbReference type="GO" id="GO:1990961">
    <property type="term" value="P:xenobiotic detoxification by transmembrane export across the plasma membrane"/>
    <property type="evidence" value="ECO:0007669"/>
    <property type="project" value="InterPro"/>
</dbReference>
<dbReference type="OrthoDB" id="9798190at2"/>
<reference evidence="3 4" key="1">
    <citation type="journal article" date="2008" name="Int. J. Syst. Evol. Microbiol.">
        <title>Bizionia argentinensis sp. nov., isolated from surface marine water in Antarctica.</title>
        <authorList>
            <person name="Bercovich A."/>
            <person name="Vazquez S.C."/>
            <person name="Yankilevich P."/>
            <person name="Coria S.H."/>
            <person name="Foti M."/>
            <person name="Hernandez E."/>
            <person name="Vidal A."/>
            <person name="Ruberto L."/>
            <person name="Melo C."/>
            <person name="Marenssi S."/>
            <person name="Criscuolo M."/>
            <person name="Memoli M."/>
            <person name="Arguelles M."/>
            <person name="Mac Cormack W.P."/>
        </authorList>
    </citation>
    <scope>NUCLEOTIDE SEQUENCE [LARGE SCALE GENOMIC DNA]</scope>
    <source>
        <strain evidence="3 4">JUB59</strain>
    </source>
</reference>
<dbReference type="Proteomes" id="UP000003730">
    <property type="component" value="Unassembled WGS sequence"/>
</dbReference>
<dbReference type="GO" id="GO:0005886">
    <property type="term" value="C:plasma membrane"/>
    <property type="evidence" value="ECO:0007669"/>
    <property type="project" value="TreeGrafter"/>
</dbReference>
<comment type="caution">
    <text evidence="3">The sequence shown here is derived from an EMBL/GenBank/DDBJ whole genome shotgun (WGS) entry which is preliminary data.</text>
</comment>
<dbReference type="GO" id="GO:0019898">
    <property type="term" value="C:extrinsic component of membrane"/>
    <property type="evidence" value="ECO:0007669"/>
    <property type="project" value="InterPro"/>
</dbReference>
<protein>
    <submittedName>
        <fullName evidence="3">Biotin/lipoyl-binding protein</fullName>
    </submittedName>
</protein>
<keyword evidence="4" id="KW-1185">Reference proteome</keyword>
<dbReference type="AlphaFoldDB" id="G2EGA0"/>
<dbReference type="Pfam" id="PF25881">
    <property type="entry name" value="HH_YBHG"/>
    <property type="match status" value="1"/>
</dbReference>
<dbReference type="EMBL" id="AFXZ01000051">
    <property type="protein sequence ID" value="EGV42489.1"/>
    <property type="molecule type" value="Genomic_DNA"/>
</dbReference>
<feature type="domain" description="YbhG-like alpha-helical hairpin" evidence="2">
    <location>
        <begin position="74"/>
        <end position="187"/>
    </location>
</feature>
<dbReference type="InterPro" id="IPR059052">
    <property type="entry name" value="HH_YbhG-like"/>
</dbReference>
<feature type="coiled-coil region" evidence="1">
    <location>
        <begin position="141"/>
        <end position="168"/>
    </location>
</feature>
<accession>G2EGA0</accession>
<dbReference type="GO" id="GO:1990195">
    <property type="term" value="C:macrolide transmembrane transporter complex"/>
    <property type="evidence" value="ECO:0007669"/>
    <property type="project" value="InterPro"/>
</dbReference>
<proteinExistence type="predicted"/>
<sequence length="320" mass="35371">MNTIKTIFFGAIAILALHSCGNKEEITSYRGKVKFETIAISNKVPGRISKMYIQEGQVVKKGDTLALIDIPEVSAKMAQADGAIRAAQGQLDMAYNGATNDQLGQIDGKLNAGKAQLNFANESFKRMQAMYQDSLITKQQFDEVKMNVEMAQAQVEALEAVKNEAKNSARIEQVNQAKGQLDRAIGAKDEVRSAANEKYVIAPADMTVETISLKEGELLSPGYTLFNGYKQNSVYFRFTVPESKVYNFKVGDPLRLINPYTKEELDAKIVAIKQLAQYADITSTAPLYQLSETIFELKVVPVKVDPSQTFYANATILIKE</sequence>
<evidence type="ECO:0000313" key="4">
    <source>
        <dbReference type="Proteomes" id="UP000003730"/>
    </source>
</evidence>
<keyword evidence="1" id="KW-0175">Coiled coil</keyword>
<evidence type="ECO:0000313" key="3">
    <source>
        <dbReference type="EMBL" id="EGV42489.1"/>
    </source>
</evidence>